<sequence>MDYLNSHLFRYQLELKPEFGGLVERRNRKPWSEFVNVENQHLVSPEAIDFLDKRLRYDHQDRLSAQETMAHPYLSQVRVVDTSRKLQQKRKKDSCDEMLDQ</sequence>
<dbReference type="SUPFAM" id="SSF56112">
    <property type="entry name" value="Protein kinase-like (PK-like)"/>
    <property type="match status" value="1"/>
</dbReference>
<evidence type="ECO:0000313" key="4">
    <source>
        <dbReference type="Proteomes" id="UP000631114"/>
    </source>
</evidence>
<evidence type="ECO:0000313" key="3">
    <source>
        <dbReference type="EMBL" id="KAF9596462.1"/>
    </source>
</evidence>
<dbReference type="Proteomes" id="UP000631114">
    <property type="component" value="Unassembled WGS sequence"/>
</dbReference>
<protein>
    <submittedName>
        <fullName evidence="3">Uncharacterized protein</fullName>
    </submittedName>
</protein>
<dbReference type="InterPro" id="IPR011009">
    <property type="entry name" value="Kinase-like_dom_sf"/>
</dbReference>
<dbReference type="PANTHER" id="PTHR24054:SF56">
    <property type="entry name" value="CASEIN KINASE II SUBUNIT ALPHA-1"/>
    <property type="match status" value="1"/>
</dbReference>
<proteinExistence type="predicted"/>
<organism evidence="3 4">
    <name type="scientific">Coptis chinensis</name>
    <dbReference type="NCBI Taxonomy" id="261450"/>
    <lineage>
        <taxon>Eukaryota</taxon>
        <taxon>Viridiplantae</taxon>
        <taxon>Streptophyta</taxon>
        <taxon>Embryophyta</taxon>
        <taxon>Tracheophyta</taxon>
        <taxon>Spermatophyta</taxon>
        <taxon>Magnoliopsida</taxon>
        <taxon>Ranunculales</taxon>
        <taxon>Ranunculaceae</taxon>
        <taxon>Coptidoideae</taxon>
        <taxon>Coptis</taxon>
    </lineage>
</organism>
<name>A0A835HDV7_9MAGN</name>
<dbReference type="PANTHER" id="PTHR24054">
    <property type="entry name" value="CASEIN KINASE II SUBUNIT ALPHA"/>
    <property type="match status" value="1"/>
</dbReference>
<dbReference type="GO" id="GO:0051726">
    <property type="term" value="P:regulation of cell cycle"/>
    <property type="evidence" value="ECO:0007669"/>
    <property type="project" value="TreeGrafter"/>
</dbReference>
<dbReference type="AlphaFoldDB" id="A0A835HDV7"/>
<dbReference type="GO" id="GO:0004674">
    <property type="term" value="F:protein serine/threonine kinase activity"/>
    <property type="evidence" value="ECO:0007669"/>
    <property type="project" value="InterPro"/>
</dbReference>
<dbReference type="GO" id="GO:0005524">
    <property type="term" value="F:ATP binding"/>
    <property type="evidence" value="ECO:0007669"/>
    <property type="project" value="UniProtKB-KW"/>
</dbReference>
<gene>
    <name evidence="3" type="ORF">IFM89_012167</name>
</gene>
<dbReference type="GO" id="GO:0005829">
    <property type="term" value="C:cytosol"/>
    <property type="evidence" value="ECO:0007669"/>
    <property type="project" value="TreeGrafter"/>
</dbReference>
<dbReference type="OrthoDB" id="10254671at2759"/>
<keyword evidence="1" id="KW-0547">Nucleotide-binding</keyword>
<dbReference type="EMBL" id="JADFTS010000007">
    <property type="protein sequence ID" value="KAF9596462.1"/>
    <property type="molecule type" value="Genomic_DNA"/>
</dbReference>
<evidence type="ECO:0000256" key="2">
    <source>
        <dbReference type="ARBA" id="ARBA00022840"/>
    </source>
</evidence>
<accession>A0A835HDV7</accession>
<dbReference type="InterPro" id="IPR045216">
    <property type="entry name" value="CK2_alpha"/>
</dbReference>
<reference evidence="3 4" key="1">
    <citation type="submission" date="2020-10" db="EMBL/GenBank/DDBJ databases">
        <title>The Coptis chinensis genome and diversification of protoberbering-type alkaloids.</title>
        <authorList>
            <person name="Wang B."/>
            <person name="Shu S."/>
            <person name="Song C."/>
            <person name="Liu Y."/>
        </authorList>
    </citation>
    <scope>NUCLEOTIDE SEQUENCE [LARGE SCALE GENOMIC DNA]</scope>
    <source>
        <strain evidence="3">HL-2020</strain>
        <tissue evidence="3">Leaf</tissue>
    </source>
</reference>
<dbReference type="Gene3D" id="1.10.510.10">
    <property type="entry name" value="Transferase(Phosphotransferase) domain 1"/>
    <property type="match status" value="1"/>
</dbReference>
<dbReference type="GO" id="GO:0005956">
    <property type="term" value="C:protein kinase CK2 complex"/>
    <property type="evidence" value="ECO:0007669"/>
    <property type="project" value="TreeGrafter"/>
</dbReference>
<evidence type="ECO:0000256" key="1">
    <source>
        <dbReference type="ARBA" id="ARBA00022741"/>
    </source>
</evidence>
<keyword evidence="4" id="KW-1185">Reference proteome</keyword>
<keyword evidence="2" id="KW-0067">ATP-binding</keyword>
<comment type="caution">
    <text evidence="3">The sequence shown here is derived from an EMBL/GenBank/DDBJ whole genome shotgun (WGS) entry which is preliminary data.</text>
</comment>
<dbReference type="GO" id="GO:0005634">
    <property type="term" value="C:nucleus"/>
    <property type="evidence" value="ECO:0007669"/>
    <property type="project" value="TreeGrafter"/>
</dbReference>